<evidence type="ECO:0000256" key="5">
    <source>
        <dbReference type="ARBA" id="ARBA00022989"/>
    </source>
</evidence>
<dbReference type="PROSITE" id="PS50850">
    <property type="entry name" value="MFS"/>
    <property type="match status" value="1"/>
</dbReference>
<comment type="subcellular location">
    <subcellularLocation>
        <location evidence="1">Endomembrane system</location>
        <topology evidence="1">Multi-pass membrane protein</topology>
    </subcellularLocation>
</comment>
<evidence type="ECO:0000256" key="7">
    <source>
        <dbReference type="SAM" id="Phobius"/>
    </source>
</evidence>
<dbReference type="EMBL" id="MWBQ01000035">
    <property type="protein sequence ID" value="OQA60623.1"/>
    <property type="molecule type" value="Genomic_DNA"/>
</dbReference>
<name>A0A1V5T286_9BACT</name>
<evidence type="ECO:0000256" key="4">
    <source>
        <dbReference type="ARBA" id="ARBA00022692"/>
    </source>
</evidence>
<evidence type="ECO:0000256" key="2">
    <source>
        <dbReference type="ARBA" id="ARBA00008335"/>
    </source>
</evidence>
<feature type="transmembrane region" description="Helical" evidence="7">
    <location>
        <begin position="71"/>
        <end position="90"/>
    </location>
</feature>
<proteinExistence type="inferred from homology"/>
<dbReference type="InterPro" id="IPR051788">
    <property type="entry name" value="MFS_Transporter"/>
</dbReference>
<protein>
    <submittedName>
        <fullName evidence="9">Putative transporter</fullName>
    </submittedName>
</protein>
<evidence type="ECO:0000259" key="8">
    <source>
        <dbReference type="PROSITE" id="PS50850"/>
    </source>
</evidence>
<keyword evidence="4 7" id="KW-0812">Transmembrane</keyword>
<feature type="transmembrane region" description="Helical" evidence="7">
    <location>
        <begin position="46"/>
        <end position="64"/>
    </location>
</feature>
<reference evidence="9" key="1">
    <citation type="submission" date="2017-02" db="EMBL/GenBank/DDBJ databases">
        <title>Delving into the versatile metabolic prowess of the omnipresent phylum Bacteroidetes.</title>
        <authorList>
            <person name="Nobu M.K."/>
            <person name="Mei R."/>
            <person name="Narihiro T."/>
            <person name="Kuroda K."/>
            <person name="Liu W.-T."/>
        </authorList>
    </citation>
    <scope>NUCLEOTIDE SEQUENCE</scope>
    <source>
        <strain evidence="9">ADurb.Bin276</strain>
    </source>
</reference>
<comment type="similarity">
    <text evidence="2">Belongs to the major facilitator superfamily.</text>
</comment>
<dbReference type="PANTHER" id="PTHR23514">
    <property type="entry name" value="BYPASS OF STOP CODON PROTEIN 6"/>
    <property type="match status" value="1"/>
</dbReference>
<comment type="caution">
    <text evidence="9">The sequence shown here is derived from an EMBL/GenBank/DDBJ whole genome shotgun (WGS) entry which is preliminary data.</text>
</comment>
<feature type="transmembrane region" description="Helical" evidence="7">
    <location>
        <begin position="161"/>
        <end position="181"/>
    </location>
</feature>
<feature type="transmembrane region" description="Helical" evidence="7">
    <location>
        <begin position="356"/>
        <end position="375"/>
    </location>
</feature>
<feature type="transmembrane region" description="Helical" evidence="7">
    <location>
        <begin position="267"/>
        <end position="289"/>
    </location>
</feature>
<dbReference type="InterPro" id="IPR011701">
    <property type="entry name" value="MFS"/>
</dbReference>
<keyword evidence="6 7" id="KW-0472">Membrane</keyword>
<gene>
    <name evidence="9" type="ORF">BWY41_00600</name>
</gene>
<evidence type="ECO:0000256" key="3">
    <source>
        <dbReference type="ARBA" id="ARBA00022448"/>
    </source>
</evidence>
<evidence type="ECO:0000313" key="9">
    <source>
        <dbReference type="EMBL" id="OQA60623.1"/>
    </source>
</evidence>
<feature type="transmembrane region" description="Helical" evidence="7">
    <location>
        <begin position="295"/>
        <end position="316"/>
    </location>
</feature>
<evidence type="ECO:0000256" key="6">
    <source>
        <dbReference type="ARBA" id="ARBA00023136"/>
    </source>
</evidence>
<feature type="transmembrane region" description="Helical" evidence="7">
    <location>
        <begin position="129"/>
        <end position="149"/>
    </location>
</feature>
<dbReference type="Gene3D" id="1.20.1250.20">
    <property type="entry name" value="MFS general substrate transporter like domains"/>
    <property type="match status" value="2"/>
</dbReference>
<feature type="transmembrane region" description="Helical" evidence="7">
    <location>
        <begin position="96"/>
        <end position="117"/>
    </location>
</feature>
<sequence length="392" mass="43128">MSKNYLLVPFFLALIVIGLGLSGIGSVVPEMTKQFGVTSAVMGRVFLFHGLGYFISIMIAGFLGDIMQKSFLLRLGLLISALGFAGIASFQGFSPVILSFMAMGIGLGFLDCMVNPILTEIFTKNPGTILNIVHAFYGLGSLSAPRLYAFLSQRQYNWQNFYTLVTVITVVVFILFLLPFLPKSQGKMGFRNILKIFRYRAFWFMGAITMFYSGGVTILNGWLVSYFKEKGLSVPIGAVYLSFFWLGLMVGRFVLSWMVDRIGHLRMIQLNTIGGIIFAALTISLPISAILTPTLLFLTGFMLSTIMPTTLTYAVVNYPETASTASGWVLTNNGIATLLFPWFGGILASLTSFQTTLLMVPILLIIMLSFQWLLAGEIKKVQKSPVKTVPSG</sequence>
<dbReference type="GO" id="GO:0016020">
    <property type="term" value="C:membrane"/>
    <property type="evidence" value="ECO:0007669"/>
    <property type="project" value="TreeGrafter"/>
</dbReference>
<dbReference type="AlphaFoldDB" id="A0A1V5T286"/>
<dbReference type="SUPFAM" id="SSF103473">
    <property type="entry name" value="MFS general substrate transporter"/>
    <property type="match status" value="1"/>
</dbReference>
<dbReference type="InterPro" id="IPR036259">
    <property type="entry name" value="MFS_trans_sf"/>
</dbReference>
<dbReference type="PANTHER" id="PTHR23514:SF3">
    <property type="entry name" value="BYPASS OF STOP CODON PROTEIN 6"/>
    <property type="match status" value="1"/>
</dbReference>
<feature type="transmembrane region" description="Helical" evidence="7">
    <location>
        <begin position="202"/>
        <end position="224"/>
    </location>
</feature>
<dbReference type="GO" id="GO:0012505">
    <property type="term" value="C:endomembrane system"/>
    <property type="evidence" value="ECO:0007669"/>
    <property type="project" value="UniProtKB-SubCell"/>
</dbReference>
<evidence type="ECO:0000256" key="1">
    <source>
        <dbReference type="ARBA" id="ARBA00004127"/>
    </source>
</evidence>
<feature type="domain" description="Major facilitator superfamily (MFS) profile" evidence="8">
    <location>
        <begin position="6"/>
        <end position="379"/>
    </location>
</feature>
<organism evidence="9">
    <name type="scientific">Candidatus Atribacter allofermentans</name>
    <dbReference type="NCBI Taxonomy" id="1852833"/>
    <lineage>
        <taxon>Bacteria</taxon>
        <taxon>Pseudomonadati</taxon>
        <taxon>Atribacterota</taxon>
        <taxon>Atribacteria</taxon>
        <taxon>Atribacterales</taxon>
        <taxon>Atribacteraceae</taxon>
        <taxon>Atribacter</taxon>
    </lineage>
</organism>
<dbReference type="Proteomes" id="UP000485569">
    <property type="component" value="Unassembled WGS sequence"/>
</dbReference>
<feature type="transmembrane region" description="Helical" evidence="7">
    <location>
        <begin position="328"/>
        <end position="350"/>
    </location>
</feature>
<feature type="transmembrane region" description="Helical" evidence="7">
    <location>
        <begin position="236"/>
        <end position="255"/>
    </location>
</feature>
<accession>A0A1V5T286</accession>
<keyword evidence="5 7" id="KW-1133">Transmembrane helix</keyword>
<dbReference type="InterPro" id="IPR020846">
    <property type="entry name" value="MFS_dom"/>
</dbReference>
<keyword evidence="3" id="KW-0813">Transport</keyword>
<dbReference type="GO" id="GO:0022857">
    <property type="term" value="F:transmembrane transporter activity"/>
    <property type="evidence" value="ECO:0007669"/>
    <property type="project" value="InterPro"/>
</dbReference>
<dbReference type="Pfam" id="PF07690">
    <property type="entry name" value="MFS_1"/>
    <property type="match status" value="1"/>
</dbReference>